<dbReference type="AlphaFoldDB" id="A0A4U2AWJ4"/>
<dbReference type="Gene3D" id="3.40.710.10">
    <property type="entry name" value="DD-peptidase/beta-lactamase superfamily"/>
    <property type="match status" value="1"/>
</dbReference>
<keyword evidence="5 6" id="KW-0046">Antibiotic resistance</keyword>
<feature type="signal peptide" evidence="7">
    <location>
        <begin position="1"/>
        <end position="22"/>
    </location>
</feature>
<comment type="similarity">
    <text evidence="2 6">Belongs to the class-A beta-lactamase family.</text>
</comment>
<evidence type="ECO:0000256" key="6">
    <source>
        <dbReference type="RuleBase" id="RU361140"/>
    </source>
</evidence>
<evidence type="ECO:0000256" key="2">
    <source>
        <dbReference type="ARBA" id="ARBA00009009"/>
    </source>
</evidence>
<keyword evidence="4 6" id="KW-0378">Hydrolase</keyword>
<dbReference type="SUPFAM" id="SSF56601">
    <property type="entry name" value="beta-lactamase/transpeptidase-like"/>
    <property type="match status" value="1"/>
</dbReference>
<dbReference type="GO" id="GO:0046677">
    <property type="term" value="P:response to antibiotic"/>
    <property type="evidence" value="ECO:0007669"/>
    <property type="project" value="UniProtKB-UniRule"/>
</dbReference>
<dbReference type="InterPro" id="IPR045155">
    <property type="entry name" value="Beta-lactam_cat"/>
</dbReference>
<dbReference type="NCBIfam" id="NF033103">
    <property type="entry name" value="bla_class_A"/>
    <property type="match status" value="1"/>
</dbReference>
<organism evidence="9 10">
    <name type="scientific">Vibrio lentus</name>
    <dbReference type="NCBI Taxonomy" id="136468"/>
    <lineage>
        <taxon>Bacteria</taxon>
        <taxon>Pseudomonadati</taxon>
        <taxon>Pseudomonadota</taxon>
        <taxon>Gammaproteobacteria</taxon>
        <taxon>Vibrionales</taxon>
        <taxon>Vibrionaceae</taxon>
        <taxon>Vibrio</taxon>
    </lineage>
</organism>
<dbReference type="InterPro" id="IPR000871">
    <property type="entry name" value="Beta-lactam_class-A"/>
</dbReference>
<evidence type="ECO:0000256" key="1">
    <source>
        <dbReference type="ARBA" id="ARBA00001526"/>
    </source>
</evidence>
<feature type="domain" description="Beta-lactamase class A catalytic" evidence="8">
    <location>
        <begin position="42"/>
        <end position="257"/>
    </location>
</feature>
<dbReference type="GO" id="GO:0008800">
    <property type="term" value="F:beta-lactamase activity"/>
    <property type="evidence" value="ECO:0007669"/>
    <property type="project" value="UniProtKB-UniRule"/>
</dbReference>
<keyword evidence="7" id="KW-0732">Signal</keyword>
<comment type="caution">
    <text evidence="9">The sequence shown here is derived from an EMBL/GenBank/DDBJ whole genome shotgun (WGS) entry which is preliminary data.</text>
</comment>
<dbReference type="PANTHER" id="PTHR35333">
    <property type="entry name" value="BETA-LACTAMASE"/>
    <property type="match status" value="1"/>
</dbReference>
<reference evidence="9 10" key="1">
    <citation type="submission" date="2019-04" db="EMBL/GenBank/DDBJ databases">
        <title>A reverse ecology approach based on a biological definition of microbial populations.</title>
        <authorList>
            <person name="Arevalo P."/>
            <person name="Vaninsberghe D."/>
            <person name="Elsherbini J."/>
            <person name="Gore J."/>
            <person name="Polz M."/>
        </authorList>
    </citation>
    <scope>NUCLEOTIDE SEQUENCE [LARGE SCALE GENOMIC DNA]</scope>
    <source>
        <strain evidence="9 10">10N.222.48.A1</strain>
    </source>
</reference>
<gene>
    <name evidence="9" type="primary">bla</name>
    <name evidence="9" type="ORF">FCV91_10920</name>
</gene>
<accession>A0A4U2AWJ4</accession>
<evidence type="ECO:0000313" key="10">
    <source>
        <dbReference type="Proteomes" id="UP000305840"/>
    </source>
</evidence>
<evidence type="ECO:0000256" key="4">
    <source>
        <dbReference type="ARBA" id="ARBA00022801"/>
    </source>
</evidence>
<dbReference type="PROSITE" id="PS00146">
    <property type="entry name" value="BETA_LACTAMASE_A"/>
    <property type="match status" value="1"/>
</dbReference>
<proteinExistence type="inferred from homology"/>
<evidence type="ECO:0000313" key="9">
    <source>
        <dbReference type="EMBL" id="TKG09129.1"/>
    </source>
</evidence>
<dbReference type="InterPro" id="IPR023650">
    <property type="entry name" value="Beta-lactam_class-A_AS"/>
</dbReference>
<dbReference type="Proteomes" id="UP000305840">
    <property type="component" value="Unassembled WGS sequence"/>
</dbReference>
<feature type="chain" id="PRO_5030103452" description="Beta-lactamase" evidence="7">
    <location>
        <begin position="23"/>
        <end position="287"/>
    </location>
</feature>
<evidence type="ECO:0000256" key="5">
    <source>
        <dbReference type="ARBA" id="ARBA00023251"/>
    </source>
</evidence>
<dbReference type="PRINTS" id="PR00118">
    <property type="entry name" value="BLACTAMASEA"/>
</dbReference>
<dbReference type="InterPro" id="IPR012338">
    <property type="entry name" value="Beta-lactam/transpept-like"/>
</dbReference>
<evidence type="ECO:0000256" key="3">
    <source>
        <dbReference type="ARBA" id="ARBA00012865"/>
    </source>
</evidence>
<name>A0A4U2AWJ4_9VIBR</name>
<comment type="catalytic activity">
    <reaction evidence="1 6">
        <text>a beta-lactam + H2O = a substituted beta-amino acid</text>
        <dbReference type="Rhea" id="RHEA:20401"/>
        <dbReference type="ChEBI" id="CHEBI:15377"/>
        <dbReference type="ChEBI" id="CHEBI:35627"/>
        <dbReference type="ChEBI" id="CHEBI:140347"/>
        <dbReference type="EC" id="3.5.2.6"/>
    </reaction>
</comment>
<dbReference type="PANTHER" id="PTHR35333:SF3">
    <property type="entry name" value="BETA-LACTAMASE-TYPE TRANSPEPTIDASE FOLD CONTAINING PROTEIN"/>
    <property type="match status" value="1"/>
</dbReference>
<evidence type="ECO:0000256" key="7">
    <source>
        <dbReference type="SAM" id="SignalP"/>
    </source>
</evidence>
<dbReference type="GO" id="GO:0030655">
    <property type="term" value="P:beta-lactam antibiotic catabolic process"/>
    <property type="evidence" value="ECO:0007669"/>
    <property type="project" value="InterPro"/>
</dbReference>
<sequence>MKKYTSLVLVLLSIFFSTSSLSHSLEPKSIEKIESRVSARIGIAVYDSATKQTWSYKGDERFPMMSTFKTLACANLLYDFENEGLDLGLKVDIESDDLIVWSPVTKHLVGKDLSLENACTATMTMSDNTAANVVLTGVGGPNGLTEFLRLAGDSNTRLDHMEPELNHARPGDVRDTTTPNSMVVTLNELVFGNTLSQESKVKLKNWMMGNKISDGILRSILPNDWSIADRSGAGAYGSRAITAIVWSETRAPLIISISLTETKLTIPERDTVINEIGELIFDEYLVQ</sequence>
<dbReference type="Pfam" id="PF13354">
    <property type="entry name" value="Beta-lactamase2"/>
    <property type="match status" value="1"/>
</dbReference>
<evidence type="ECO:0000259" key="8">
    <source>
        <dbReference type="Pfam" id="PF13354"/>
    </source>
</evidence>
<dbReference type="EMBL" id="SYVO01000033">
    <property type="protein sequence ID" value="TKG09129.1"/>
    <property type="molecule type" value="Genomic_DNA"/>
</dbReference>
<protein>
    <recommendedName>
        <fullName evidence="3 6">Beta-lactamase</fullName>
        <ecNumber evidence="3 6">3.5.2.6</ecNumber>
    </recommendedName>
</protein>
<dbReference type="RefSeq" id="WP_099166638.1">
    <property type="nucleotide sequence ID" value="NZ_JAJGZU010000020.1"/>
</dbReference>
<dbReference type="EC" id="3.5.2.6" evidence="3 6"/>